<dbReference type="InterPro" id="IPR034804">
    <property type="entry name" value="SQR/QFR_C/D"/>
</dbReference>
<keyword evidence="10 13" id="KW-0472">Membrane</keyword>
<dbReference type="Proteomes" id="UP000736856">
    <property type="component" value="Unassembled WGS sequence"/>
</dbReference>
<feature type="transmembrane region" description="Helical" evidence="13">
    <location>
        <begin position="67"/>
        <end position="86"/>
    </location>
</feature>
<dbReference type="InterPro" id="IPR000701">
    <property type="entry name" value="SuccDH_FuR_B_TM-su"/>
</dbReference>
<comment type="subcellular location">
    <subcellularLocation>
        <location evidence="2">Membrane</location>
        <topology evidence="2">Multi-pass membrane protein</topology>
    </subcellularLocation>
</comment>
<evidence type="ECO:0000256" key="4">
    <source>
        <dbReference type="ARBA" id="ARBA00020076"/>
    </source>
</evidence>
<comment type="cofactor">
    <cofactor evidence="12">
        <name>heme</name>
        <dbReference type="ChEBI" id="CHEBI:30413"/>
    </cofactor>
    <text evidence="12">The heme is bound between the two transmembrane subunits.</text>
</comment>
<dbReference type="PROSITE" id="PS01000">
    <property type="entry name" value="SDH_CYT_1"/>
    <property type="match status" value="1"/>
</dbReference>
<sequence length="131" mass="14981">MSDMSNNRPLSPHLQIYRLIPTMFISIVHRITGVVVYFGAIGVVIWFLCVAEGSSAVDVLREYTNWFLFKITLFLYSWAVIHHMLGGIRYLFWDSGFLLDKNISTKLAKINIIASILIVIGVWVLKYTLGK</sequence>
<dbReference type="PIRSF" id="PIRSF000178">
    <property type="entry name" value="SDH_cyt_b560"/>
    <property type="match status" value="1"/>
</dbReference>
<keyword evidence="7 12" id="KW-0479">Metal-binding</keyword>
<gene>
    <name evidence="14" type="primary">sdhC</name>
    <name evidence="14" type="ORF">EU981_04215</name>
</gene>
<evidence type="ECO:0000256" key="11">
    <source>
        <dbReference type="ARBA" id="ARBA00025912"/>
    </source>
</evidence>
<feature type="transmembrane region" description="Helical" evidence="13">
    <location>
        <begin position="107"/>
        <end position="125"/>
    </location>
</feature>
<organism evidence="14 15">
    <name type="scientific">Candidatus Liberibacter ctenarytainae</name>
    <dbReference type="NCBI Taxonomy" id="2020335"/>
    <lineage>
        <taxon>Bacteria</taxon>
        <taxon>Pseudomonadati</taxon>
        <taxon>Pseudomonadota</taxon>
        <taxon>Alphaproteobacteria</taxon>
        <taxon>Hyphomicrobiales</taxon>
        <taxon>Rhizobiaceae</taxon>
        <taxon>Liberibacter</taxon>
    </lineage>
</organism>
<dbReference type="GO" id="GO:0006099">
    <property type="term" value="P:tricarboxylic acid cycle"/>
    <property type="evidence" value="ECO:0007669"/>
    <property type="project" value="InterPro"/>
</dbReference>
<dbReference type="AlphaFoldDB" id="A0A937AQV6"/>
<evidence type="ECO:0000256" key="6">
    <source>
        <dbReference type="ARBA" id="ARBA00022692"/>
    </source>
</evidence>
<dbReference type="GO" id="GO:0016020">
    <property type="term" value="C:membrane"/>
    <property type="evidence" value="ECO:0007669"/>
    <property type="project" value="UniProtKB-SubCell"/>
</dbReference>
<evidence type="ECO:0000313" key="14">
    <source>
        <dbReference type="EMBL" id="MBL0849261.1"/>
    </source>
</evidence>
<dbReference type="SUPFAM" id="SSF81343">
    <property type="entry name" value="Fumarate reductase respiratory complex transmembrane subunits"/>
    <property type="match status" value="1"/>
</dbReference>
<proteinExistence type="inferred from homology"/>
<keyword evidence="6 13" id="KW-0812">Transmembrane</keyword>
<comment type="similarity">
    <text evidence="3">Belongs to the cytochrome b560 family.</text>
</comment>
<dbReference type="CDD" id="cd03499">
    <property type="entry name" value="SQR_TypeC_SdhC"/>
    <property type="match status" value="1"/>
</dbReference>
<comment type="subunit">
    <text evidence="11">Part of an enzyme complex containing four subunits: a flavoprotein, an iron-sulfur protein, plus two membrane-anchoring proteins, SdhC and SdhD. The complex can form homotrimers.</text>
</comment>
<comment type="caution">
    <text evidence="14">The sequence shown here is derived from an EMBL/GenBank/DDBJ whole genome shotgun (WGS) entry which is preliminary data.</text>
</comment>
<evidence type="ECO:0000256" key="10">
    <source>
        <dbReference type="ARBA" id="ARBA00023136"/>
    </source>
</evidence>
<comment type="function">
    <text evidence="1">Membrane-anchoring subunit of succinate dehydrogenase (SDH).</text>
</comment>
<evidence type="ECO:0000256" key="7">
    <source>
        <dbReference type="ARBA" id="ARBA00022723"/>
    </source>
</evidence>
<evidence type="ECO:0000256" key="9">
    <source>
        <dbReference type="ARBA" id="ARBA00023004"/>
    </source>
</evidence>
<dbReference type="InterPro" id="IPR014314">
    <property type="entry name" value="Succ_DH_cytb556"/>
</dbReference>
<feature type="transmembrane region" description="Helical" evidence="13">
    <location>
        <begin position="20"/>
        <end position="47"/>
    </location>
</feature>
<dbReference type="Gene3D" id="1.20.1300.10">
    <property type="entry name" value="Fumarate reductase/succinate dehydrogenase, transmembrane subunit"/>
    <property type="match status" value="1"/>
</dbReference>
<accession>A0A937AQV6</accession>
<reference evidence="14" key="1">
    <citation type="submission" date="2019-02" db="EMBL/GenBank/DDBJ databases">
        <title>A novel Candidatus Liberibacter species associated with the New Zealand native fuchsia psyllid, Ctenarytaina fuchsiae.</title>
        <authorList>
            <person name="Thompson S.M."/>
            <person name="Jorgensen N."/>
            <person name="David C."/>
            <person name="Bulman S.R."/>
            <person name="Smith G.R."/>
        </authorList>
    </citation>
    <scope>NUCLEOTIDE SEQUENCE</scope>
    <source>
        <strain evidence="14">Oxford</strain>
    </source>
</reference>
<evidence type="ECO:0000256" key="8">
    <source>
        <dbReference type="ARBA" id="ARBA00022989"/>
    </source>
</evidence>
<keyword evidence="8 13" id="KW-1133">Transmembrane helix</keyword>
<evidence type="ECO:0000313" key="15">
    <source>
        <dbReference type="Proteomes" id="UP000736856"/>
    </source>
</evidence>
<keyword evidence="5 12" id="KW-0349">Heme</keyword>
<keyword evidence="9 12" id="KW-0408">Iron</keyword>
<evidence type="ECO:0000256" key="1">
    <source>
        <dbReference type="ARBA" id="ARBA00004050"/>
    </source>
</evidence>
<dbReference type="GO" id="GO:0009055">
    <property type="term" value="F:electron transfer activity"/>
    <property type="evidence" value="ECO:0007669"/>
    <property type="project" value="InterPro"/>
</dbReference>
<name>A0A937AQV6_9HYPH</name>
<dbReference type="PANTHER" id="PTHR10978">
    <property type="entry name" value="SUCCINATE DEHYDROGENASE CYTOCHROME B560 SUBUNIT"/>
    <property type="match status" value="1"/>
</dbReference>
<evidence type="ECO:0000256" key="12">
    <source>
        <dbReference type="PIRSR" id="PIRSR000178-1"/>
    </source>
</evidence>
<dbReference type="GO" id="GO:0046872">
    <property type="term" value="F:metal ion binding"/>
    <property type="evidence" value="ECO:0007669"/>
    <property type="project" value="UniProtKB-KW"/>
</dbReference>
<feature type="binding site" description="axial binding residue" evidence="12">
    <location>
        <position position="83"/>
    </location>
    <ligand>
        <name>heme</name>
        <dbReference type="ChEBI" id="CHEBI:30413"/>
        <note>ligand shared with second transmembrane subunit</note>
    </ligand>
    <ligandPart>
        <name>Fe</name>
        <dbReference type="ChEBI" id="CHEBI:18248"/>
    </ligandPart>
</feature>
<evidence type="ECO:0000256" key="3">
    <source>
        <dbReference type="ARBA" id="ARBA00007244"/>
    </source>
</evidence>
<dbReference type="Pfam" id="PF01127">
    <property type="entry name" value="Sdh_cyt"/>
    <property type="match status" value="1"/>
</dbReference>
<dbReference type="NCBIfam" id="TIGR02970">
    <property type="entry name" value="succ_dehyd_cytB"/>
    <property type="match status" value="1"/>
</dbReference>
<evidence type="ECO:0000256" key="2">
    <source>
        <dbReference type="ARBA" id="ARBA00004141"/>
    </source>
</evidence>
<evidence type="ECO:0000256" key="13">
    <source>
        <dbReference type="SAM" id="Phobius"/>
    </source>
</evidence>
<protein>
    <recommendedName>
        <fullName evidence="4">Succinate dehydrogenase cytochrome b556 subunit</fullName>
    </recommendedName>
</protein>
<dbReference type="InterPro" id="IPR018495">
    <property type="entry name" value="Succ_DH_cyt_bsu_CS"/>
</dbReference>
<evidence type="ECO:0000256" key="5">
    <source>
        <dbReference type="ARBA" id="ARBA00022617"/>
    </source>
</evidence>
<dbReference type="EMBL" id="SEOL01000008">
    <property type="protein sequence ID" value="MBL0849261.1"/>
    <property type="molecule type" value="Genomic_DNA"/>
</dbReference>
<dbReference type="PANTHER" id="PTHR10978:SF5">
    <property type="entry name" value="SUCCINATE DEHYDROGENASE CYTOCHROME B560 SUBUNIT, MITOCHONDRIAL"/>
    <property type="match status" value="1"/>
</dbReference>